<dbReference type="InterPro" id="IPR050769">
    <property type="entry name" value="NAT_camello-type"/>
</dbReference>
<dbReference type="PANTHER" id="PTHR13947:SF37">
    <property type="entry name" value="LD18367P"/>
    <property type="match status" value="1"/>
</dbReference>
<dbReference type="EMBL" id="LGRX02025922">
    <property type="protein sequence ID" value="KAK3251645.1"/>
    <property type="molecule type" value="Genomic_DNA"/>
</dbReference>
<dbReference type="SUPFAM" id="SSF55729">
    <property type="entry name" value="Acyl-CoA N-acyltransferases (Nat)"/>
    <property type="match status" value="1"/>
</dbReference>
<protein>
    <recommendedName>
        <fullName evidence="2">N-acetyltransferase domain-containing protein</fullName>
    </recommendedName>
</protein>
<dbReference type="Proteomes" id="UP001190700">
    <property type="component" value="Unassembled WGS sequence"/>
</dbReference>
<dbReference type="Pfam" id="PF00583">
    <property type="entry name" value="Acetyltransf_1"/>
    <property type="match status" value="1"/>
</dbReference>
<evidence type="ECO:0000256" key="1">
    <source>
        <dbReference type="ARBA" id="ARBA00022679"/>
    </source>
</evidence>
<dbReference type="PROSITE" id="PS51186">
    <property type="entry name" value="GNAT"/>
    <property type="match status" value="1"/>
</dbReference>
<evidence type="ECO:0000259" key="2">
    <source>
        <dbReference type="PROSITE" id="PS51186"/>
    </source>
</evidence>
<dbReference type="PANTHER" id="PTHR13947">
    <property type="entry name" value="GNAT FAMILY N-ACETYLTRANSFERASE"/>
    <property type="match status" value="1"/>
</dbReference>
<proteinExistence type="predicted"/>
<reference evidence="3 4" key="1">
    <citation type="journal article" date="2015" name="Genome Biol. Evol.">
        <title>Comparative Genomics of a Bacterivorous Green Alga Reveals Evolutionary Causalities and Consequences of Phago-Mixotrophic Mode of Nutrition.</title>
        <authorList>
            <person name="Burns J.A."/>
            <person name="Paasch A."/>
            <person name="Narechania A."/>
            <person name="Kim E."/>
        </authorList>
    </citation>
    <scope>NUCLEOTIDE SEQUENCE [LARGE SCALE GENOMIC DNA]</scope>
    <source>
        <strain evidence="3 4">PLY_AMNH</strain>
    </source>
</reference>
<evidence type="ECO:0000313" key="4">
    <source>
        <dbReference type="Proteomes" id="UP001190700"/>
    </source>
</evidence>
<organism evidence="3 4">
    <name type="scientific">Cymbomonas tetramitiformis</name>
    <dbReference type="NCBI Taxonomy" id="36881"/>
    <lineage>
        <taxon>Eukaryota</taxon>
        <taxon>Viridiplantae</taxon>
        <taxon>Chlorophyta</taxon>
        <taxon>Pyramimonadophyceae</taxon>
        <taxon>Pyramimonadales</taxon>
        <taxon>Pyramimonadaceae</taxon>
        <taxon>Cymbomonas</taxon>
    </lineage>
</organism>
<dbReference type="AlphaFoldDB" id="A0AAE0CCM1"/>
<sequence length="261" mass="29327">MSSDVRKFIKTDTEAVLTILANGFEELISPIVRSLLLSSPLLFYGVIVPTSVVAYLTEDITWPIIHRLCAAMFVSSTTVGLFRLTLKSLVTHSIHDYIAQQKKDDLRDISEFYSCEKGCAFWVYTVNKDEAIGKRDIVVKEGGVEDVVGCVALENKGNGVCELRRMSVDSSYRRLRIAQKLLQQLKAHACQQGYTKITLSTSEFQVAAQRLYVKHGFQLCSTTAIEEPKAALSLLQRIGKACLRLLLPSEPKIFHYEYLIE</sequence>
<dbReference type="Gene3D" id="3.40.630.30">
    <property type="match status" value="1"/>
</dbReference>
<dbReference type="InterPro" id="IPR016181">
    <property type="entry name" value="Acyl_CoA_acyltransferase"/>
</dbReference>
<dbReference type="InterPro" id="IPR000182">
    <property type="entry name" value="GNAT_dom"/>
</dbReference>
<dbReference type="CDD" id="cd04301">
    <property type="entry name" value="NAT_SF"/>
    <property type="match status" value="1"/>
</dbReference>
<gene>
    <name evidence="3" type="ORF">CYMTET_39028</name>
</gene>
<feature type="domain" description="N-acetyltransferase" evidence="2">
    <location>
        <begin position="93"/>
        <end position="239"/>
    </location>
</feature>
<keyword evidence="4" id="KW-1185">Reference proteome</keyword>
<name>A0AAE0CCM1_9CHLO</name>
<accession>A0AAE0CCM1</accession>
<dbReference type="GO" id="GO:0008080">
    <property type="term" value="F:N-acetyltransferase activity"/>
    <property type="evidence" value="ECO:0007669"/>
    <property type="project" value="InterPro"/>
</dbReference>
<keyword evidence="1" id="KW-0808">Transferase</keyword>
<comment type="caution">
    <text evidence="3">The sequence shown here is derived from an EMBL/GenBank/DDBJ whole genome shotgun (WGS) entry which is preliminary data.</text>
</comment>
<evidence type="ECO:0000313" key="3">
    <source>
        <dbReference type="EMBL" id="KAK3251645.1"/>
    </source>
</evidence>